<sequence>MDTQYVDATSERLSIPSGHERTACFHDLHSSILILNCKEFSKILVHRALREYQFPKVPMASCSSNYLIAMPENKFEYFRGIRRLSRREVPCNLILESISFPGFPAYSHLRMMADDAVIKQESKRLLTHHPHSVAFNTISSKRSLPEKSKHNQLNQGVRLINSLDIVPRDHFITSMAVSSGFISGHAETNFLACSISLAPTAPLSKVDTKVVGHKRGIIGESGSEVKDTETRIQGYQRLATISSADEAIVDESNKRRNDGNHHQYRSSFGNTFSASESAAFPLDRHAKLPPASHERQRDSPFCGDHFEFTVEIILEHSSADSLALLGQVPNPDFQLILTRLATTSLTFPQTMTSPFIRKGFGTNYTSTCLKF</sequence>
<proteinExistence type="predicted"/>
<name>A0AA39ICJ0_9AGAR</name>
<evidence type="ECO:0000313" key="1">
    <source>
        <dbReference type="EMBL" id="KAK0421897.1"/>
    </source>
</evidence>
<protein>
    <submittedName>
        <fullName evidence="1">Uncharacterized protein</fullName>
    </submittedName>
</protein>
<organism evidence="1 2">
    <name type="scientific">Armillaria borealis</name>
    <dbReference type="NCBI Taxonomy" id="47425"/>
    <lineage>
        <taxon>Eukaryota</taxon>
        <taxon>Fungi</taxon>
        <taxon>Dikarya</taxon>
        <taxon>Basidiomycota</taxon>
        <taxon>Agaricomycotina</taxon>
        <taxon>Agaricomycetes</taxon>
        <taxon>Agaricomycetidae</taxon>
        <taxon>Agaricales</taxon>
        <taxon>Marasmiineae</taxon>
        <taxon>Physalacriaceae</taxon>
        <taxon>Armillaria</taxon>
    </lineage>
</organism>
<comment type="caution">
    <text evidence="1">The sequence shown here is derived from an EMBL/GenBank/DDBJ whole genome shotgun (WGS) entry which is preliminary data.</text>
</comment>
<dbReference type="EMBL" id="JAUEPT010000269">
    <property type="protein sequence ID" value="KAK0421897.1"/>
    <property type="molecule type" value="Genomic_DNA"/>
</dbReference>
<dbReference type="AlphaFoldDB" id="A0AA39ICJ0"/>
<dbReference type="Proteomes" id="UP001175226">
    <property type="component" value="Unassembled WGS sequence"/>
</dbReference>
<keyword evidence="2" id="KW-1185">Reference proteome</keyword>
<gene>
    <name evidence="1" type="ORF">EV421DRAFT_1914875</name>
</gene>
<accession>A0AA39ICJ0</accession>
<reference evidence="1" key="1">
    <citation type="submission" date="2023-06" db="EMBL/GenBank/DDBJ databases">
        <authorList>
            <consortium name="Lawrence Berkeley National Laboratory"/>
            <person name="Ahrendt S."/>
            <person name="Sahu N."/>
            <person name="Indic B."/>
            <person name="Wong-Bajracharya J."/>
            <person name="Merenyi Z."/>
            <person name="Ke H.-M."/>
            <person name="Monk M."/>
            <person name="Kocsube S."/>
            <person name="Drula E."/>
            <person name="Lipzen A."/>
            <person name="Balint B."/>
            <person name="Henrissat B."/>
            <person name="Andreopoulos B."/>
            <person name="Martin F.M."/>
            <person name="Harder C.B."/>
            <person name="Rigling D."/>
            <person name="Ford K.L."/>
            <person name="Foster G.D."/>
            <person name="Pangilinan J."/>
            <person name="Papanicolaou A."/>
            <person name="Barry K."/>
            <person name="LaButti K."/>
            <person name="Viragh M."/>
            <person name="Koriabine M."/>
            <person name="Yan M."/>
            <person name="Riley R."/>
            <person name="Champramary S."/>
            <person name="Plett K.L."/>
            <person name="Tsai I.J."/>
            <person name="Slot J."/>
            <person name="Sipos G."/>
            <person name="Plett J."/>
            <person name="Nagy L.G."/>
            <person name="Grigoriev I.V."/>
        </authorList>
    </citation>
    <scope>NUCLEOTIDE SEQUENCE</scope>
    <source>
        <strain evidence="1">FPL87.14</strain>
    </source>
</reference>
<evidence type="ECO:0000313" key="2">
    <source>
        <dbReference type="Proteomes" id="UP001175226"/>
    </source>
</evidence>